<evidence type="ECO:0000313" key="2">
    <source>
        <dbReference type="Proteomes" id="UP000185124"/>
    </source>
</evidence>
<accession>A0A1N5YUC1</accession>
<proteinExistence type="predicted"/>
<evidence type="ECO:0000313" key="1">
    <source>
        <dbReference type="EMBL" id="SIN13212.1"/>
    </source>
</evidence>
<name>A0A1N5YUC1_9ACTN</name>
<dbReference type="Proteomes" id="UP000185124">
    <property type="component" value="Unassembled WGS sequence"/>
</dbReference>
<dbReference type="AlphaFoldDB" id="A0A1N5YUC1"/>
<gene>
    <name evidence="1" type="ORF">SAMN04489832_3277</name>
</gene>
<dbReference type="STRING" id="709881.SAMN04489832_3277"/>
<organism evidence="1 2">
    <name type="scientific">Micromonospora cremea</name>
    <dbReference type="NCBI Taxonomy" id="709881"/>
    <lineage>
        <taxon>Bacteria</taxon>
        <taxon>Bacillati</taxon>
        <taxon>Actinomycetota</taxon>
        <taxon>Actinomycetes</taxon>
        <taxon>Micromonosporales</taxon>
        <taxon>Micromonosporaceae</taxon>
        <taxon>Micromonospora</taxon>
    </lineage>
</organism>
<protein>
    <submittedName>
        <fullName evidence="1">Uncharacterized protein</fullName>
    </submittedName>
</protein>
<reference evidence="2" key="1">
    <citation type="submission" date="2016-12" db="EMBL/GenBank/DDBJ databases">
        <authorList>
            <person name="Varghese N."/>
            <person name="Submissions S."/>
        </authorList>
    </citation>
    <scope>NUCLEOTIDE SEQUENCE [LARGE SCALE GENOMIC DNA]</scope>
    <source>
        <strain evidence="2">DSM 45599</strain>
    </source>
</reference>
<keyword evidence="2" id="KW-1185">Reference proteome</keyword>
<dbReference type="EMBL" id="FSQT01000002">
    <property type="protein sequence ID" value="SIN13212.1"/>
    <property type="molecule type" value="Genomic_DNA"/>
</dbReference>
<sequence length="267" mass="27789">MTAVGVTTVLAVVAGAGQSVTVPGDVAARRLVAEREPSAQQTCRTVDAVIYCAFRDFEGRIDQWSTLVGGVLRHTPSDVAGDRYAVRQRLLFGTTTDSVSISPPLGAWTADDARAGTPGAVPVGTKWGTDQIGGDAMLSFAGHFAARVVTGEPPTEASALSVCRSRAVLVLWLAATATEETTAALRSLLPRTGGSVVLPLLDSSLALSIGRQEVSVVRSLLDRPADQVGQQVIANWAELTRPETGTERAASLLGTRVQGLAAEGARC</sequence>